<protein>
    <submittedName>
        <fullName evidence="2">Uncharacterized protein</fullName>
    </submittedName>
</protein>
<keyword evidence="3" id="KW-1185">Reference proteome</keyword>
<dbReference type="RefSeq" id="WP_027097674.1">
    <property type="nucleotide sequence ID" value="NZ_CABHIH010000001.1"/>
</dbReference>
<proteinExistence type="predicted"/>
<accession>A0A174TER9</accession>
<evidence type="ECO:0000256" key="1">
    <source>
        <dbReference type="SAM" id="Phobius"/>
    </source>
</evidence>
<comment type="caution">
    <text evidence="2">The sequence shown here is derived from an EMBL/GenBank/DDBJ whole genome shotgun (WGS) entry which is preliminary data.</text>
</comment>
<sequence>MYLRKEKGYVLINLIYILMLISFFSTVLVTMIINGLKREKFDQYYSKDMKSYNLECEIEELDNYLIVNNTAINYLKNNSDDKVYIRENVFLKYDINKKVFILGNDENYTFLKEDGSGKSLIPYSYRY</sequence>
<organism evidence="2 3">
    <name type="scientific">Clostridium paraputrificum</name>
    <dbReference type="NCBI Taxonomy" id="29363"/>
    <lineage>
        <taxon>Bacteria</taxon>
        <taxon>Bacillati</taxon>
        <taxon>Bacillota</taxon>
        <taxon>Clostridia</taxon>
        <taxon>Eubacteriales</taxon>
        <taxon>Clostridiaceae</taxon>
        <taxon>Clostridium</taxon>
    </lineage>
</organism>
<feature type="transmembrane region" description="Helical" evidence="1">
    <location>
        <begin position="12"/>
        <end position="33"/>
    </location>
</feature>
<dbReference type="Proteomes" id="UP000092714">
    <property type="component" value="Unassembled WGS sequence"/>
</dbReference>
<reference evidence="2 3" key="1">
    <citation type="submission" date="2016-06" db="EMBL/GenBank/DDBJ databases">
        <authorList>
            <person name="Kjaerup R.B."/>
            <person name="Dalgaard T.S."/>
            <person name="Juul-Madsen H.R."/>
        </authorList>
    </citation>
    <scope>NUCLEOTIDE SEQUENCE [LARGE SCALE GENOMIC DNA]</scope>
    <source>
        <strain evidence="2 3">373-A1</strain>
    </source>
</reference>
<keyword evidence="1" id="KW-0812">Transmembrane</keyword>
<name>A0A174TER9_9CLOT</name>
<evidence type="ECO:0000313" key="3">
    <source>
        <dbReference type="Proteomes" id="UP000092714"/>
    </source>
</evidence>
<dbReference type="AlphaFoldDB" id="A0A174TER9"/>
<dbReference type="GeneID" id="42775510"/>
<keyword evidence="1" id="KW-1133">Transmembrane helix</keyword>
<evidence type="ECO:0000313" key="2">
    <source>
        <dbReference type="EMBL" id="OBY11990.1"/>
    </source>
</evidence>
<gene>
    <name evidence="2" type="ORF">CP373A1_03440</name>
</gene>
<dbReference type="EMBL" id="MAPZ01000010">
    <property type="protein sequence ID" value="OBY11990.1"/>
    <property type="molecule type" value="Genomic_DNA"/>
</dbReference>
<keyword evidence="1" id="KW-0472">Membrane</keyword>